<protein>
    <submittedName>
        <fullName evidence="2">Thioredoxin</fullName>
    </submittedName>
</protein>
<dbReference type="AlphaFoldDB" id="A0A2M9DA27"/>
<reference evidence="2 3" key="1">
    <citation type="submission" date="2017-11" db="EMBL/GenBank/DDBJ databases">
        <title>Genomic Encyclopedia of Archaeal and Bacterial Type Strains, Phase II (KMG-II): From Individual Species to Whole Genera.</title>
        <authorList>
            <person name="Goeker M."/>
        </authorList>
    </citation>
    <scope>NUCLEOTIDE SEQUENCE [LARGE SCALE GENOMIC DNA]</scope>
    <source>
        <strain evidence="2 3">DSM 16400</strain>
    </source>
</reference>
<organism evidence="2 3">
    <name type="scientific">Salinibacterium amurskyense</name>
    <dbReference type="NCBI Taxonomy" id="205941"/>
    <lineage>
        <taxon>Bacteria</taxon>
        <taxon>Bacillati</taxon>
        <taxon>Actinomycetota</taxon>
        <taxon>Actinomycetes</taxon>
        <taxon>Micrococcales</taxon>
        <taxon>Microbacteriaceae</taxon>
        <taxon>Salinibacterium</taxon>
    </lineage>
</organism>
<feature type="domain" description="Thioredoxin" evidence="1">
    <location>
        <begin position="6"/>
        <end position="147"/>
    </location>
</feature>
<dbReference type="Pfam" id="PF00085">
    <property type="entry name" value="Thioredoxin"/>
    <property type="match status" value="1"/>
</dbReference>
<dbReference type="InterPro" id="IPR013766">
    <property type="entry name" value="Thioredoxin_domain"/>
</dbReference>
<accession>A0A2M9DA27</accession>
<dbReference type="OrthoDB" id="1495530at2"/>
<dbReference type="EMBL" id="PGFH01000001">
    <property type="protein sequence ID" value="PJJ82586.1"/>
    <property type="molecule type" value="Genomic_DNA"/>
</dbReference>
<dbReference type="CDD" id="cd02947">
    <property type="entry name" value="TRX_family"/>
    <property type="match status" value="1"/>
</dbReference>
<dbReference type="InterPro" id="IPR036249">
    <property type="entry name" value="Thioredoxin-like_sf"/>
</dbReference>
<dbReference type="Gene3D" id="3.40.30.10">
    <property type="entry name" value="Glutaredoxin"/>
    <property type="match status" value="1"/>
</dbReference>
<evidence type="ECO:0000313" key="3">
    <source>
        <dbReference type="Proteomes" id="UP000231742"/>
    </source>
</evidence>
<name>A0A2M9DA27_9MICO</name>
<comment type="caution">
    <text evidence="2">The sequence shown here is derived from an EMBL/GenBank/DDBJ whole genome shotgun (WGS) entry which is preliminary data.</text>
</comment>
<dbReference type="PROSITE" id="PS51352">
    <property type="entry name" value="THIOREDOXIN_2"/>
    <property type="match status" value="1"/>
</dbReference>
<proteinExistence type="predicted"/>
<evidence type="ECO:0000259" key="1">
    <source>
        <dbReference type="PROSITE" id="PS51352"/>
    </source>
</evidence>
<dbReference type="RefSeq" id="WP_100389323.1">
    <property type="nucleotide sequence ID" value="NZ_BMZU01000001.1"/>
</dbReference>
<dbReference type="SUPFAM" id="SSF52833">
    <property type="entry name" value="Thioredoxin-like"/>
    <property type="match status" value="1"/>
</dbReference>
<keyword evidence="3" id="KW-1185">Reference proteome</keyword>
<gene>
    <name evidence="2" type="ORF">CLV85_1788</name>
</gene>
<sequence length="151" mass="16047">METLTVLLGLVALATVLGLVWRARTGRIKHTRTDDSTAASEENRISIPGAAPFGSRVTLLQFSTEACAICPTVRTQLSALADEFHDGTGSVVHVDVDVTSRPEIANQFNLLQSPTTFILDGNGVLQARIGGAPKINDLRAELGRMLAPALV</sequence>
<evidence type="ECO:0000313" key="2">
    <source>
        <dbReference type="EMBL" id="PJJ82586.1"/>
    </source>
</evidence>
<dbReference type="Proteomes" id="UP000231742">
    <property type="component" value="Unassembled WGS sequence"/>
</dbReference>